<comment type="caution">
    <text evidence="2">The sequence shown here is derived from an EMBL/GenBank/DDBJ whole genome shotgun (WGS) entry which is preliminary data.</text>
</comment>
<accession>A0A538TUC4</accession>
<evidence type="ECO:0000313" key="2">
    <source>
        <dbReference type="EMBL" id="TMQ67233.1"/>
    </source>
</evidence>
<name>A0A538TUC4_UNCEI</name>
<evidence type="ECO:0000313" key="3">
    <source>
        <dbReference type="Proteomes" id="UP000317691"/>
    </source>
</evidence>
<feature type="chain" id="PRO_5022161596" description="SPOR domain-containing protein" evidence="1">
    <location>
        <begin position="23"/>
        <end position="259"/>
    </location>
</feature>
<evidence type="ECO:0008006" key="4">
    <source>
        <dbReference type="Google" id="ProtNLM"/>
    </source>
</evidence>
<dbReference type="Proteomes" id="UP000317691">
    <property type="component" value="Unassembled WGS sequence"/>
</dbReference>
<dbReference type="AlphaFoldDB" id="A0A538TUC4"/>
<protein>
    <recommendedName>
        <fullName evidence="4">SPOR domain-containing protein</fullName>
    </recommendedName>
</protein>
<sequence length="259" mass="28816">MARIVLTTLLSIMSLAVFPASANSSCETEIDTKSRYLSFMAYETHPIAETNDSTGLRNLEVELTKMWSRLARGLATAVNCQRRVESDSLLSKVLSLSPISLMSQSGRPIQAVSDIDSHEAAPSDSLLSLFRDLDRDSSAELFTVLLGSFARKPAAESFMVGLGYSPDREIERSEARMDTTMVMDIVYSDCSREFDRAKLFILPRELTADGKAWVLSGLFYSHADAQRSLGRHRLPGKRKAQVIRLRFTAQVLRSAFPLI</sequence>
<evidence type="ECO:0000256" key="1">
    <source>
        <dbReference type="SAM" id="SignalP"/>
    </source>
</evidence>
<keyword evidence="1" id="KW-0732">Signal</keyword>
<dbReference type="EMBL" id="VBOZ01000002">
    <property type="protein sequence ID" value="TMQ67233.1"/>
    <property type="molecule type" value="Genomic_DNA"/>
</dbReference>
<reference evidence="2 3" key="1">
    <citation type="journal article" date="2019" name="Nat. Microbiol.">
        <title>Mediterranean grassland soil C-N compound turnover is dependent on rainfall and depth, and is mediated by genomically divergent microorganisms.</title>
        <authorList>
            <person name="Diamond S."/>
            <person name="Andeer P.F."/>
            <person name="Li Z."/>
            <person name="Crits-Christoph A."/>
            <person name="Burstein D."/>
            <person name="Anantharaman K."/>
            <person name="Lane K.R."/>
            <person name="Thomas B.C."/>
            <person name="Pan C."/>
            <person name="Northen T.R."/>
            <person name="Banfield J.F."/>
        </authorList>
    </citation>
    <scope>NUCLEOTIDE SEQUENCE [LARGE SCALE GENOMIC DNA]</scope>
    <source>
        <strain evidence="2">WS_9</strain>
    </source>
</reference>
<organism evidence="2 3">
    <name type="scientific">Eiseniibacteriota bacterium</name>
    <dbReference type="NCBI Taxonomy" id="2212470"/>
    <lineage>
        <taxon>Bacteria</taxon>
        <taxon>Candidatus Eiseniibacteriota</taxon>
    </lineage>
</organism>
<proteinExistence type="predicted"/>
<gene>
    <name evidence="2" type="ORF">E6K79_00375</name>
</gene>
<feature type="signal peptide" evidence="1">
    <location>
        <begin position="1"/>
        <end position="22"/>
    </location>
</feature>